<dbReference type="EMBL" id="JBHSMP010000009">
    <property type="protein sequence ID" value="MFC5428339.1"/>
    <property type="molecule type" value="Genomic_DNA"/>
</dbReference>
<proteinExistence type="predicted"/>
<reference evidence="2" key="1">
    <citation type="journal article" date="2019" name="Int. J. Syst. Evol. Microbiol.">
        <title>The Global Catalogue of Microorganisms (GCM) 10K type strain sequencing project: providing services to taxonomists for standard genome sequencing and annotation.</title>
        <authorList>
            <consortium name="The Broad Institute Genomics Platform"/>
            <consortium name="The Broad Institute Genome Sequencing Center for Infectious Disease"/>
            <person name="Wu L."/>
            <person name="Ma J."/>
        </authorList>
    </citation>
    <scope>NUCLEOTIDE SEQUENCE [LARGE SCALE GENOMIC DNA]</scope>
    <source>
        <strain evidence="2">CCUG 56042</strain>
    </source>
</reference>
<sequence length="42" mass="4601">MYLQIVQSGYRSVGWRASDIDAFLADPANYRAAASNYTSEAA</sequence>
<keyword evidence="2" id="KW-1185">Reference proteome</keyword>
<name>A0ABW0J5R9_9BURK</name>
<protein>
    <submittedName>
        <fullName evidence="1">Uncharacterized protein</fullName>
    </submittedName>
</protein>
<comment type="caution">
    <text evidence="1">The sequence shown here is derived from an EMBL/GenBank/DDBJ whole genome shotgun (WGS) entry which is preliminary data.</text>
</comment>
<organism evidence="1 2">
    <name type="scientific">Paraburkholderia denitrificans</name>
    <dbReference type="NCBI Taxonomy" id="694025"/>
    <lineage>
        <taxon>Bacteria</taxon>
        <taxon>Pseudomonadati</taxon>
        <taxon>Pseudomonadota</taxon>
        <taxon>Betaproteobacteria</taxon>
        <taxon>Burkholderiales</taxon>
        <taxon>Burkholderiaceae</taxon>
        <taxon>Paraburkholderia</taxon>
    </lineage>
</organism>
<evidence type="ECO:0000313" key="1">
    <source>
        <dbReference type="EMBL" id="MFC5428339.1"/>
    </source>
</evidence>
<dbReference type="RefSeq" id="WP_377710114.1">
    <property type="nucleotide sequence ID" value="NZ_JBHSMP010000009.1"/>
</dbReference>
<accession>A0ABW0J5R9</accession>
<dbReference type="Proteomes" id="UP001596103">
    <property type="component" value="Unassembled WGS sequence"/>
</dbReference>
<gene>
    <name evidence="1" type="ORF">ACFPTO_05890</name>
</gene>
<evidence type="ECO:0000313" key="2">
    <source>
        <dbReference type="Proteomes" id="UP001596103"/>
    </source>
</evidence>